<feature type="domain" description="Reverse transcriptase" evidence="1">
    <location>
        <begin position="27"/>
        <end position="206"/>
    </location>
</feature>
<keyword evidence="2" id="KW-0695">RNA-directed DNA polymerase</keyword>
<dbReference type="InterPro" id="IPR000477">
    <property type="entry name" value="RT_dom"/>
</dbReference>
<dbReference type="Pfam" id="PF07727">
    <property type="entry name" value="RVT_2"/>
    <property type="match status" value="1"/>
</dbReference>
<keyword evidence="2" id="KW-0548">Nucleotidyltransferase</keyword>
<dbReference type="SUPFAM" id="SSF56672">
    <property type="entry name" value="DNA/RNA polymerases"/>
    <property type="match status" value="1"/>
</dbReference>
<dbReference type="PANTHER" id="PTHR24559:SF427">
    <property type="entry name" value="RNA-DIRECTED DNA POLYMERASE"/>
    <property type="match status" value="1"/>
</dbReference>
<organism evidence="2">
    <name type="scientific">Tanacetum cinerariifolium</name>
    <name type="common">Dalmatian daisy</name>
    <name type="synonym">Chrysanthemum cinerariifolium</name>
    <dbReference type="NCBI Taxonomy" id="118510"/>
    <lineage>
        <taxon>Eukaryota</taxon>
        <taxon>Viridiplantae</taxon>
        <taxon>Streptophyta</taxon>
        <taxon>Embryophyta</taxon>
        <taxon>Tracheophyta</taxon>
        <taxon>Spermatophyta</taxon>
        <taxon>Magnoliopsida</taxon>
        <taxon>eudicotyledons</taxon>
        <taxon>Gunneridae</taxon>
        <taxon>Pentapetalae</taxon>
        <taxon>asterids</taxon>
        <taxon>campanulids</taxon>
        <taxon>Asterales</taxon>
        <taxon>Asteraceae</taxon>
        <taxon>Asteroideae</taxon>
        <taxon>Anthemideae</taxon>
        <taxon>Anthemidinae</taxon>
        <taxon>Tanacetum</taxon>
    </lineage>
</organism>
<dbReference type="InterPro" id="IPR041577">
    <property type="entry name" value="RT_RNaseH_2"/>
</dbReference>
<dbReference type="InterPro" id="IPR053134">
    <property type="entry name" value="RNA-dir_DNA_polymerase"/>
</dbReference>
<dbReference type="AlphaFoldDB" id="A0A699HLA4"/>
<dbReference type="InterPro" id="IPR056924">
    <property type="entry name" value="SH3_Tf2-1"/>
</dbReference>
<reference evidence="2" key="1">
    <citation type="journal article" date="2019" name="Sci. Rep.">
        <title>Draft genome of Tanacetum cinerariifolium, the natural source of mosquito coil.</title>
        <authorList>
            <person name="Yamashiro T."/>
            <person name="Shiraishi A."/>
            <person name="Satake H."/>
            <person name="Nakayama K."/>
        </authorList>
    </citation>
    <scope>NUCLEOTIDE SEQUENCE</scope>
</reference>
<comment type="caution">
    <text evidence="2">The sequence shown here is derived from an EMBL/GenBank/DDBJ whole genome shotgun (WGS) entry which is preliminary data.</text>
</comment>
<dbReference type="SUPFAM" id="SSF53098">
    <property type="entry name" value="Ribonuclease H-like"/>
    <property type="match status" value="1"/>
</dbReference>
<protein>
    <submittedName>
        <fullName evidence="2">Putative reverse transcriptase domain-containing protein</fullName>
    </submittedName>
</protein>
<dbReference type="InterPro" id="IPR043128">
    <property type="entry name" value="Rev_trsase/Diguanyl_cyclase"/>
</dbReference>
<dbReference type="GO" id="GO:0003964">
    <property type="term" value="F:RNA-directed DNA polymerase activity"/>
    <property type="evidence" value="ECO:0007669"/>
    <property type="project" value="UniProtKB-KW"/>
</dbReference>
<accession>A0A699HLA4</accession>
<dbReference type="GO" id="GO:0003676">
    <property type="term" value="F:nucleic acid binding"/>
    <property type="evidence" value="ECO:0007669"/>
    <property type="project" value="InterPro"/>
</dbReference>
<dbReference type="InterPro" id="IPR043502">
    <property type="entry name" value="DNA/RNA_pol_sf"/>
</dbReference>
<feature type="non-terminal residue" evidence="2">
    <location>
        <position position="1"/>
    </location>
</feature>
<dbReference type="Gene3D" id="3.10.10.10">
    <property type="entry name" value="HIV Type 1 Reverse Transcriptase, subunit A, domain 1"/>
    <property type="match status" value="1"/>
</dbReference>
<gene>
    <name evidence="2" type="ORF">Tci_374730</name>
</gene>
<dbReference type="InterPro" id="IPR012337">
    <property type="entry name" value="RNaseH-like_sf"/>
</dbReference>
<dbReference type="Pfam" id="PF00078">
    <property type="entry name" value="RVT_1"/>
    <property type="match status" value="1"/>
</dbReference>
<evidence type="ECO:0000313" key="2">
    <source>
        <dbReference type="EMBL" id="GEY02756.1"/>
    </source>
</evidence>
<dbReference type="EMBL" id="BKCJ010146536">
    <property type="protein sequence ID" value="GEY02756.1"/>
    <property type="molecule type" value="Genomic_DNA"/>
</dbReference>
<dbReference type="InterPro" id="IPR036397">
    <property type="entry name" value="RNaseH_sf"/>
</dbReference>
<name>A0A699HLA4_TANCI</name>
<dbReference type="PANTHER" id="PTHR24559">
    <property type="entry name" value="TRANSPOSON TY3-I GAG-POL POLYPROTEIN"/>
    <property type="match status" value="1"/>
</dbReference>
<proteinExistence type="predicted"/>
<dbReference type="Gene3D" id="3.30.70.270">
    <property type="match status" value="1"/>
</dbReference>
<dbReference type="Pfam" id="PF24626">
    <property type="entry name" value="SH3_Tf2-1"/>
    <property type="match status" value="1"/>
</dbReference>
<evidence type="ECO:0000259" key="1">
    <source>
        <dbReference type="PROSITE" id="PS50878"/>
    </source>
</evidence>
<dbReference type="Gene3D" id="3.30.420.10">
    <property type="entry name" value="Ribonuclease H-like superfamily/Ribonuclease H"/>
    <property type="match status" value="1"/>
</dbReference>
<dbReference type="PROSITE" id="PS50878">
    <property type="entry name" value="RT_POL"/>
    <property type="match status" value="1"/>
</dbReference>
<dbReference type="CDD" id="cd01647">
    <property type="entry name" value="RT_LTR"/>
    <property type="match status" value="1"/>
</dbReference>
<keyword evidence="2" id="KW-0808">Transferase</keyword>
<dbReference type="InterPro" id="IPR013103">
    <property type="entry name" value="RVT_2"/>
</dbReference>
<dbReference type="Pfam" id="PF17919">
    <property type="entry name" value="RT_RNaseH_2"/>
    <property type="match status" value="1"/>
</dbReference>
<sequence length="1249" mass="144166">AAPVARAPYRLAPSEIKELAKQLQELSEKGFINPSSSPWGAAVLFVKKKDGSFRMCIDYRELNKLTVKNRYLLPRINDLFDQLQGSSVYSKIDLRTGYHQLRIREEDIPITAFRTRYGYYEFRVMPFGLTIVPAVFMDLMNRVCKPYLDKFVIVFIADILIYSKDKEELEKHLKTILELLKREQLYAKFLKFDFWLESVQFLGHVIDSEGVHVDPAKIAAIKNWATPTTPTEVRQFLALPEGSDDFVVYCDASLRGFGAILMQREKVIAYASRQLRTHEENYMTHDLELGAVVFALRWIKLLSDYDCEIRYHPRKANVVADTLSRKEREPIRVKALVMTFHPSLPRTLSRYDSIWVIVDRLTKSAHFLPVKTTDSMKKLTQLYLKEVVCRHGVSISIISDRDSNFTSRLHHSKHSTDGNVGRLLVGVSRQKSYADVRCRTLEFNIGDKVMLKVLPWKGVIHFKKRRKLSPRFIRSFKILERIGPVAYKLELPRELQGIHNSFHVSNLKKCLSDESLSIPLDEVQLDDKLHFIEEPAEIMDREVNRLKQSRIPIVKVRWNSHRGPEYTWEHPVYDEAGLSYDSNILSKVHNHNHYPDAVCEHHEEREMHDNVQLNHVVNSHADYTSDIKMILYDQYVKHNAVPGVQSNVSSVPNDAYTMIYNHMYEPHSQCISKTSRNTVVDNSLTAELTTYKEQVELYKRRARFELTEREQKIDEQLRIVITDQDTLKIDEITRRKMNDKMKDPECVNHKEHFEVTQKALTKEIKEMKDVFEELKAEVAQNVVDRKHDEIERENLLITNDNLIVECLSKEVFYVATNSELNVARFTKMHAANTIVEARCLELKADLTNLCDKSHNDNHNDLVNRFSNLKHYKELYDSIKITHAKHIEQVAALTTKNVNLKAQILNNVNSVSKDHVKAIVLALCKYAIDIEPIPSYLRDNREAHLDYLKHLKESFKTIREIVEEAKAHLSPKDSSQDSTIERQVVATACYTQNRSLIHTRHNKTPYEMVHNKKPELTFFRFFGALCYPTNDSEDLGKLQPTADIGIFISYAPSRKGPTPIFLTPGQISSGLVPNPIPAAPYVPPTNKDLEILFQPMFDEYLEPPPESTLMKDNPVAPIDNNPFINVFAPKPSSDASSSRDIYKVKLDEYGDVLKNKARLVAKGYRQEEGIDFEESFAPVARIEAIRIFIANATSKNMTIYQRDVKTAFLNGELNEEVYVSQPEGFVDRDHPTHVYRLKNALYVLKQAPQG</sequence>